<evidence type="ECO:0000313" key="9">
    <source>
        <dbReference type="Proteomes" id="UP001321861"/>
    </source>
</evidence>
<reference evidence="8 9" key="1">
    <citation type="journal article" date="2023" name="Microbiol. Spectr.">
        <title>Symbiosis of Carpenter Bees with Uncharacterized Lactic Acid Bacteria Showing NAD Auxotrophy.</title>
        <authorList>
            <person name="Kawasaki S."/>
            <person name="Ozawa K."/>
            <person name="Mori T."/>
            <person name="Yamamoto A."/>
            <person name="Ito M."/>
            <person name="Ohkuma M."/>
            <person name="Sakamoto M."/>
            <person name="Matsutani M."/>
        </authorList>
    </citation>
    <scope>NUCLEOTIDE SEQUENCE [LARGE SCALE GENOMIC DNA]</scope>
    <source>
        <strain evidence="8 9">XA3</strain>
    </source>
</reference>
<dbReference type="Pfam" id="PF03180">
    <property type="entry name" value="Lipoprotein_9"/>
    <property type="match status" value="1"/>
</dbReference>
<keyword evidence="4" id="KW-0472">Membrane</keyword>
<dbReference type="PANTHER" id="PTHR30429:SF0">
    <property type="entry name" value="METHIONINE-BINDING LIPOPROTEIN METQ"/>
    <property type="match status" value="1"/>
</dbReference>
<keyword evidence="9" id="KW-1185">Reference proteome</keyword>
<evidence type="ECO:0000256" key="4">
    <source>
        <dbReference type="ARBA" id="ARBA00023136"/>
    </source>
</evidence>
<evidence type="ECO:0000256" key="2">
    <source>
        <dbReference type="ARBA" id="ARBA00008973"/>
    </source>
</evidence>
<comment type="subcellular location">
    <subcellularLocation>
        <location evidence="1">Membrane</location>
        <topology evidence="1">Lipid-anchor</topology>
    </subcellularLocation>
</comment>
<dbReference type="EMBL" id="AP026802">
    <property type="protein sequence ID" value="BDR59646.1"/>
    <property type="molecule type" value="Genomic_DNA"/>
</dbReference>
<evidence type="ECO:0000313" key="8">
    <source>
        <dbReference type="EMBL" id="BDR59646.1"/>
    </source>
</evidence>
<evidence type="ECO:0000256" key="1">
    <source>
        <dbReference type="ARBA" id="ARBA00004635"/>
    </source>
</evidence>
<name>A0AAU9D462_9LACO</name>
<feature type="signal peptide" evidence="7">
    <location>
        <begin position="1"/>
        <end position="24"/>
    </location>
</feature>
<dbReference type="KEGG" id="xap:XA3_20870"/>
<keyword evidence="3 7" id="KW-0732">Signal</keyword>
<evidence type="ECO:0000256" key="3">
    <source>
        <dbReference type="ARBA" id="ARBA00022729"/>
    </source>
</evidence>
<evidence type="ECO:0000256" key="5">
    <source>
        <dbReference type="ARBA" id="ARBA00023139"/>
    </source>
</evidence>
<proteinExistence type="inferred from homology"/>
<keyword evidence="5" id="KW-0564">Palmitate</keyword>
<protein>
    <submittedName>
        <fullName evidence="8">Methionine-binding protein</fullName>
    </submittedName>
</protein>
<feature type="chain" id="PRO_5043806956" evidence="7">
    <location>
        <begin position="25"/>
        <end position="277"/>
    </location>
</feature>
<dbReference type="SUPFAM" id="SSF53850">
    <property type="entry name" value="Periplasmic binding protein-like II"/>
    <property type="match status" value="1"/>
</dbReference>
<keyword evidence="6" id="KW-0449">Lipoprotein</keyword>
<gene>
    <name evidence="8" type="ORF">XA3_20870</name>
</gene>
<dbReference type="GO" id="GO:0016020">
    <property type="term" value="C:membrane"/>
    <property type="evidence" value="ECO:0007669"/>
    <property type="project" value="UniProtKB-SubCell"/>
</dbReference>
<sequence>MKNRKIWLTIAAFLSVLFLATGCANQKKDTTKPEKKHTIVMGVTGGQYNDLFDKAVAPILEKEGYKIKRVNFSQFMLSNTALGEGNIDVNVAQHTAYMRIFNRDKKTDLVPLVATPSVPCSLYSSKYYHKSDLKNGMTIGIPQDPSNAARAYALLADAGWIKVNKNVKSTELAAKDVTENPHQLVIKEMDSNTIPHVLADLDFEVIPGSVVQSAKIEKKIHLIQQEKLTKDLEIVAAVRKENENKDWAKAIKRAYQSKEFKDYMKKHNEDHQWVMPK</sequence>
<evidence type="ECO:0000256" key="7">
    <source>
        <dbReference type="SAM" id="SignalP"/>
    </source>
</evidence>
<dbReference type="PANTHER" id="PTHR30429">
    <property type="entry name" value="D-METHIONINE-BINDING LIPOPROTEIN METQ"/>
    <property type="match status" value="1"/>
</dbReference>
<dbReference type="Proteomes" id="UP001321861">
    <property type="component" value="Chromosome"/>
</dbReference>
<evidence type="ECO:0000256" key="6">
    <source>
        <dbReference type="ARBA" id="ARBA00023288"/>
    </source>
</evidence>
<dbReference type="RefSeq" id="WP_317635433.1">
    <property type="nucleotide sequence ID" value="NZ_AP026802.1"/>
</dbReference>
<dbReference type="InterPro" id="IPR004872">
    <property type="entry name" value="Lipoprotein_NlpA"/>
</dbReference>
<dbReference type="Gene3D" id="3.40.190.10">
    <property type="entry name" value="Periplasmic binding protein-like II"/>
    <property type="match status" value="2"/>
</dbReference>
<comment type="similarity">
    <text evidence="2">Belongs to the NlpA lipoprotein family.</text>
</comment>
<dbReference type="AlphaFoldDB" id="A0AAU9D462"/>
<dbReference type="PROSITE" id="PS51257">
    <property type="entry name" value="PROKAR_LIPOPROTEIN"/>
    <property type="match status" value="1"/>
</dbReference>
<accession>A0AAU9D462</accession>
<organism evidence="8 9">
    <name type="scientific">Xylocopilactobacillus apicola</name>
    <dbReference type="NCBI Taxonomy" id="2932184"/>
    <lineage>
        <taxon>Bacteria</taxon>
        <taxon>Bacillati</taxon>
        <taxon>Bacillota</taxon>
        <taxon>Bacilli</taxon>
        <taxon>Lactobacillales</taxon>
        <taxon>Lactobacillaceae</taxon>
        <taxon>Xylocopilactobacillus</taxon>
    </lineage>
</organism>